<evidence type="ECO:0000313" key="1">
    <source>
        <dbReference type="EMBL" id="TNV82045.1"/>
    </source>
</evidence>
<dbReference type="Proteomes" id="UP000785679">
    <property type="component" value="Unassembled WGS sequence"/>
</dbReference>
<reference evidence="1" key="1">
    <citation type="submission" date="2019-06" db="EMBL/GenBank/DDBJ databases">
        <authorList>
            <person name="Zheng W."/>
        </authorList>
    </citation>
    <scope>NUCLEOTIDE SEQUENCE</scope>
    <source>
        <strain evidence="1">QDHG01</strain>
    </source>
</reference>
<comment type="caution">
    <text evidence="1">The sequence shown here is derived from an EMBL/GenBank/DDBJ whole genome shotgun (WGS) entry which is preliminary data.</text>
</comment>
<gene>
    <name evidence="1" type="ORF">FGO68_gene12299</name>
</gene>
<keyword evidence="2" id="KW-1185">Reference proteome</keyword>
<dbReference type="AlphaFoldDB" id="A0A8J8NXG4"/>
<dbReference type="EMBL" id="RRYP01005426">
    <property type="protein sequence ID" value="TNV82045.1"/>
    <property type="molecule type" value="Genomic_DNA"/>
</dbReference>
<protein>
    <submittedName>
        <fullName evidence="1">Uncharacterized protein</fullName>
    </submittedName>
</protein>
<sequence length="88" mass="10486">MSLFAQQQLSARKSTAQYLAKPESKYFDYSHFPKAYPTDDDALNSYNELGYPCKLQFKYQEPRKSWDYFVLECPFSVMCPVRVCFKWN</sequence>
<name>A0A8J8NXG4_HALGN</name>
<proteinExistence type="predicted"/>
<evidence type="ECO:0000313" key="2">
    <source>
        <dbReference type="Proteomes" id="UP000785679"/>
    </source>
</evidence>
<accession>A0A8J8NXG4</accession>
<organism evidence="1 2">
    <name type="scientific">Halteria grandinella</name>
    <dbReference type="NCBI Taxonomy" id="5974"/>
    <lineage>
        <taxon>Eukaryota</taxon>
        <taxon>Sar</taxon>
        <taxon>Alveolata</taxon>
        <taxon>Ciliophora</taxon>
        <taxon>Intramacronucleata</taxon>
        <taxon>Spirotrichea</taxon>
        <taxon>Stichotrichia</taxon>
        <taxon>Sporadotrichida</taxon>
        <taxon>Halteriidae</taxon>
        <taxon>Halteria</taxon>
    </lineage>
</organism>